<feature type="domain" description="Piezo non-specific cation channel cap" evidence="1">
    <location>
        <begin position="4"/>
        <end position="205"/>
    </location>
</feature>
<dbReference type="EMBL" id="CAAALY010002578">
    <property type="protein sequence ID" value="VEL07845.1"/>
    <property type="molecule type" value="Genomic_DNA"/>
</dbReference>
<proteinExistence type="predicted"/>
<dbReference type="AlphaFoldDB" id="A0A448WBR2"/>
<comment type="caution">
    <text evidence="2">The sequence shown here is derived from an EMBL/GenBank/DDBJ whole genome shotgun (WGS) entry which is preliminary data.</text>
</comment>
<gene>
    <name evidence="2" type="ORF">PXEA_LOCUS1285</name>
</gene>
<evidence type="ECO:0000313" key="3">
    <source>
        <dbReference type="Proteomes" id="UP000784294"/>
    </source>
</evidence>
<dbReference type="Pfam" id="PF12166">
    <property type="entry name" value="Piezo_cap"/>
    <property type="match status" value="1"/>
</dbReference>
<evidence type="ECO:0000259" key="1">
    <source>
        <dbReference type="Pfam" id="PF12166"/>
    </source>
</evidence>
<evidence type="ECO:0000313" key="2">
    <source>
        <dbReference type="EMBL" id="VEL07845.1"/>
    </source>
</evidence>
<keyword evidence="3" id="KW-1185">Reference proteome</keyword>
<dbReference type="Proteomes" id="UP000784294">
    <property type="component" value="Unassembled WGS sequence"/>
</dbReference>
<sequence length="336" mass="37140">MHPQSTVGFINNFHSGDISNVTIDGFSGHFWAITPPTLKSLIAKVKNRDSELLINFRIECRRPPKEYQSGSLVVDSVYTRKITTDEREELLQELSSTIPYSSQNTATDLRRSANVPASSSPFSKLPHSGIWLRRVVPRFYLAKKDTIRPAPSSLSPHKSAIDIRVLLRCGNSSRSWWELQTQTIGIDTCFNNSKSAPYFATYSAALDSTLALSSTSKPSFSRTNQPIDSISTPIPTSGSSQHDTSILPFEITHTVSNLSNISRKLFTRSLEDEIGPNLAFGSKESGTTNQDTTSLINNDCAGSNVYLPSFMQTLQIIIFSERVSDHLLGKLVTVYG</sequence>
<name>A0A448WBR2_9PLAT</name>
<dbReference type="InterPro" id="IPR031334">
    <property type="entry name" value="Piezo_cap_dom"/>
</dbReference>
<reference evidence="2" key="1">
    <citation type="submission" date="2018-11" db="EMBL/GenBank/DDBJ databases">
        <authorList>
            <consortium name="Pathogen Informatics"/>
        </authorList>
    </citation>
    <scope>NUCLEOTIDE SEQUENCE</scope>
</reference>
<protein>
    <recommendedName>
        <fullName evidence="1">Piezo non-specific cation channel cap domain-containing protein</fullName>
    </recommendedName>
</protein>
<accession>A0A448WBR2</accession>
<organism evidence="2 3">
    <name type="scientific">Protopolystoma xenopodis</name>
    <dbReference type="NCBI Taxonomy" id="117903"/>
    <lineage>
        <taxon>Eukaryota</taxon>
        <taxon>Metazoa</taxon>
        <taxon>Spiralia</taxon>
        <taxon>Lophotrochozoa</taxon>
        <taxon>Platyhelminthes</taxon>
        <taxon>Monogenea</taxon>
        <taxon>Polyopisthocotylea</taxon>
        <taxon>Polystomatidea</taxon>
        <taxon>Polystomatidae</taxon>
        <taxon>Protopolystoma</taxon>
    </lineage>
</organism>